<keyword evidence="2" id="KW-1185">Reference proteome</keyword>
<dbReference type="EMBL" id="JAMDLZ010000070">
    <property type="protein sequence ID" value="MCY9550013.1"/>
    <property type="molecule type" value="Genomic_DNA"/>
</dbReference>
<accession>A0ABT4EWT2</accession>
<evidence type="ECO:0000313" key="1">
    <source>
        <dbReference type="EMBL" id="MCY9550013.1"/>
    </source>
</evidence>
<name>A0ABT4EWT2_9BACI</name>
<organism evidence="1 2">
    <name type="scientific">Lysinibacillus xylanilyticus</name>
    <dbReference type="NCBI Taxonomy" id="582475"/>
    <lineage>
        <taxon>Bacteria</taxon>
        <taxon>Bacillati</taxon>
        <taxon>Bacillota</taxon>
        <taxon>Bacilli</taxon>
        <taxon>Bacillales</taxon>
        <taxon>Bacillaceae</taxon>
        <taxon>Lysinibacillus</taxon>
    </lineage>
</organism>
<evidence type="ECO:0000313" key="2">
    <source>
        <dbReference type="Proteomes" id="UP001527052"/>
    </source>
</evidence>
<sequence length="124" mass="14439">MGRDDLEGYELFDLKKKEFEDWSKNFGSIAEFVHILKYDTTVLKDRFVRQIKDLLKETGDSDISIKDVQLSLFSEDYVNKPFNLMRGEYNEAPGLLLAFEALMPFDYLKILTCSLFNYSASLVQ</sequence>
<reference evidence="1 2" key="1">
    <citation type="submission" date="2022-05" db="EMBL/GenBank/DDBJ databases">
        <title>Genome Sequencing of Bee-Associated Microbes.</title>
        <authorList>
            <person name="Dunlap C."/>
        </authorList>
    </citation>
    <scope>NUCLEOTIDE SEQUENCE [LARGE SCALE GENOMIC DNA]</scope>
    <source>
        <strain evidence="1 2">NRRL BD-083</strain>
    </source>
</reference>
<gene>
    <name evidence="1" type="ORF">M5W82_24390</name>
</gene>
<dbReference type="RefSeq" id="WP_268639889.1">
    <property type="nucleotide sequence ID" value="NZ_JAMDLZ010000070.1"/>
</dbReference>
<comment type="caution">
    <text evidence="1">The sequence shown here is derived from an EMBL/GenBank/DDBJ whole genome shotgun (WGS) entry which is preliminary data.</text>
</comment>
<dbReference type="Proteomes" id="UP001527052">
    <property type="component" value="Unassembled WGS sequence"/>
</dbReference>
<proteinExistence type="predicted"/>
<protein>
    <submittedName>
        <fullName evidence="1">Uncharacterized protein</fullName>
    </submittedName>
</protein>